<protein>
    <recommendedName>
        <fullName evidence="3">Integrase catalytic domain-containing protein</fullName>
    </recommendedName>
</protein>
<dbReference type="EMBL" id="BAAAZO010000005">
    <property type="protein sequence ID" value="GAA3613832.1"/>
    <property type="molecule type" value="Genomic_DNA"/>
</dbReference>
<organism evidence="1 2">
    <name type="scientific">Kineosporia mesophila</name>
    <dbReference type="NCBI Taxonomy" id="566012"/>
    <lineage>
        <taxon>Bacteria</taxon>
        <taxon>Bacillati</taxon>
        <taxon>Actinomycetota</taxon>
        <taxon>Actinomycetes</taxon>
        <taxon>Kineosporiales</taxon>
        <taxon>Kineosporiaceae</taxon>
        <taxon>Kineosporia</taxon>
    </lineage>
</organism>
<comment type="caution">
    <text evidence="1">The sequence shown here is derived from an EMBL/GenBank/DDBJ whole genome shotgun (WGS) entry which is preliminary data.</text>
</comment>
<dbReference type="Proteomes" id="UP001501074">
    <property type="component" value="Unassembled WGS sequence"/>
</dbReference>
<evidence type="ECO:0008006" key="3">
    <source>
        <dbReference type="Google" id="ProtNLM"/>
    </source>
</evidence>
<dbReference type="RefSeq" id="WP_231488599.1">
    <property type="nucleotide sequence ID" value="NZ_BAAAZO010000005.1"/>
</dbReference>
<keyword evidence="2" id="KW-1185">Reference proteome</keyword>
<reference evidence="2" key="1">
    <citation type="journal article" date="2019" name="Int. J. Syst. Evol. Microbiol.">
        <title>The Global Catalogue of Microorganisms (GCM) 10K type strain sequencing project: providing services to taxonomists for standard genome sequencing and annotation.</title>
        <authorList>
            <consortium name="The Broad Institute Genomics Platform"/>
            <consortium name="The Broad Institute Genome Sequencing Center for Infectious Disease"/>
            <person name="Wu L."/>
            <person name="Ma J."/>
        </authorList>
    </citation>
    <scope>NUCLEOTIDE SEQUENCE [LARGE SCALE GENOMIC DNA]</scope>
    <source>
        <strain evidence="2">JCM 16902</strain>
    </source>
</reference>
<evidence type="ECO:0000313" key="1">
    <source>
        <dbReference type="EMBL" id="GAA3613832.1"/>
    </source>
</evidence>
<proteinExistence type="predicted"/>
<accession>A0ABP6ZMV9</accession>
<name>A0ABP6ZMV9_9ACTN</name>
<evidence type="ECO:0000313" key="2">
    <source>
        <dbReference type="Proteomes" id="UP001501074"/>
    </source>
</evidence>
<gene>
    <name evidence="1" type="ORF">GCM10022223_32530</name>
</gene>
<sequence>MFLCAIRDGHSRRVLGYAIDDHVDAPMVARTIDAAVATRLEQGQVVAGIILTWIRWFNHERRHPGAEGLSSIRYEQTLTSTAHAA</sequence>